<feature type="non-terminal residue" evidence="1">
    <location>
        <position position="1"/>
    </location>
</feature>
<name>X1PK43_9ZZZZ</name>
<gene>
    <name evidence="1" type="ORF">S06H3_53428</name>
</gene>
<proteinExistence type="predicted"/>
<comment type="caution">
    <text evidence="1">The sequence shown here is derived from an EMBL/GenBank/DDBJ whole genome shotgun (WGS) entry which is preliminary data.</text>
</comment>
<organism evidence="1">
    <name type="scientific">marine sediment metagenome</name>
    <dbReference type="NCBI Taxonomy" id="412755"/>
    <lineage>
        <taxon>unclassified sequences</taxon>
        <taxon>metagenomes</taxon>
        <taxon>ecological metagenomes</taxon>
    </lineage>
</organism>
<accession>X1PK43</accession>
<protein>
    <submittedName>
        <fullName evidence="1">Uncharacterized protein</fullName>
    </submittedName>
</protein>
<reference evidence="1" key="1">
    <citation type="journal article" date="2014" name="Front. Microbiol.">
        <title>High frequency of phylogenetically diverse reductive dehalogenase-homologous genes in deep subseafloor sedimentary metagenomes.</title>
        <authorList>
            <person name="Kawai M."/>
            <person name="Futagami T."/>
            <person name="Toyoda A."/>
            <person name="Takaki Y."/>
            <person name="Nishi S."/>
            <person name="Hori S."/>
            <person name="Arai W."/>
            <person name="Tsubouchi T."/>
            <person name="Morono Y."/>
            <person name="Uchiyama I."/>
            <person name="Ito T."/>
            <person name="Fujiyama A."/>
            <person name="Inagaki F."/>
            <person name="Takami H."/>
        </authorList>
    </citation>
    <scope>NUCLEOTIDE SEQUENCE</scope>
    <source>
        <strain evidence="1">Expedition CK06-06</strain>
    </source>
</reference>
<sequence length="30" mass="3426">NAALQDDCVSLLHGDKRRVREDNGIMALEW</sequence>
<evidence type="ECO:0000313" key="1">
    <source>
        <dbReference type="EMBL" id="GAI56637.1"/>
    </source>
</evidence>
<dbReference type="EMBL" id="BARV01034065">
    <property type="protein sequence ID" value="GAI56637.1"/>
    <property type="molecule type" value="Genomic_DNA"/>
</dbReference>
<dbReference type="AlphaFoldDB" id="X1PK43"/>